<gene>
    <name evidence="5" type="ORF">DR864_19150</name>
</gene>
<dbReference type="SUPFAM" id="SSF51735">
    <property type="entry name" value="NAD(P)-binding Rossmann-fold domains"/>
    <property type="match status" value="1"/>
</dbReference>
<keyword evidence="2" id="KW-0520">NAD</keyword>
<dbReference type="Proteomes" id="UP000251993">
    <property type="component" value="Chromosome"/>
</dbReference>
<evidence type="ECO:0000313" key="6">
    <source>
        <dbReference type="Proteomes" id="UP000251993"/>
    </source>
</evidence>
<dbReference type="InterPro" id="IPR008927">
    <property type="entry name" value="6-PGluconate_DH-like_C_sf"/>
</dbReference>
<keyword evidence="6" id="KW-1185">Reference proteome</keyword>
<dbReference type="GO" id="GO:0008926">
    <property type="term" value="F:mannitol-1-phosphate 5-dehydrogenase activity"/>
    <property type="evidence" value="ECO:0007669"/>
    <property type="project" value="TreeGrafter"/>
</dbReference>
<dbReference type="PROSITE" id="PS00974">
    <property type="entry name" value="MANNITOL_DHGENASE"/>
    <property type="match status" value="1"/>
</dbReference>
<feature type="domain" description="Mannitol dehydrogenase C-terminal" evidence="4">
    <location>
        <begin position="277"/>
        <end position="480"/>
    </location>
</feature>
<keyword evidence="1" id="KW-0560">Oxidoreductase</keyword>
<reference evidence="5 6" key="1">
    <citation type="submission" date="2018-07" db="EMBL/GenBank/DDBJ databases">
        <title>Genome sequencing of Runella.</title>
        <authorList>
            <person name="Baek M.-G."/>
            <person name="Yi H."/>
        </authorList>
    </citation>
    <scope>NUCLEOTIDE SEQUENCE [LARGE SCALE GENOMIC DNA]</scope>
    <source>
        <strain evidence="5 6">HYN0085</strain>
    </source>
</reference>
<proteinExistence type="predicted"/>
<evidence type="ECO:0000256" key="1">
    <source>
        <dbReference type="ARBA" id="ARBA00023002"/>
    </source>
</evidence>
<evidence type="ECO:0000259" key="3">
    <source>
        <dbReference type="Pfam" id="PF01232"/>
    </source>
</evidence>
<dbReference type="RefSeq" id="WP_114068471.1">
    <property type="nucleotide sequence ID" value="NZ_CP030850.1"/>
</dbReference>
<dbReference type="InterPro" id="IPR023027">
    <property type="entry name" value="Mannitol_DH_CS"/>
</dbReference>
<dbReference type="Gene3D" id="3.40.50.720">
    <property type="entry name" value="NAD(P)-binding Rossmann-like Domain"/>
    <property type="match status" value="1"/>
</dbReference>
<dbReference type="Pfam" id="PF08125">
    <property type="entry name" value="Mannitol_dh_C"/>
    <property type="match status" value="1"/>
</dbReference>
<dbReference type="InterPro" id="IPR013131">
    <property type="entry name" value="Mannitol_DH_N"/>
</dbReference>
<dbReference type="KEGG" id="run:DR864_19150"/>
<dbReference type="SUPFAM" id="SSF48179">
    <property type="entry name" value="6-phosphogluconate dehydrogenase C-terminal domain-like"/>
    <property type="match status" value="1"/>
</dbReference>
<dbReference type="InterPro" id="IPR036291">
    <property type="entry name" value="NAD(P)-bd_dom_sf"/>
</dbReference>
<dbReference type="PANTHER" id="PTHR30524:SF0">
    <property type="entry name" value="ALTRONATE OXIDOREDUCTASE-RELATED"/>
    <property type="match status" value="1"/>
</dbReference>
<evidence type="ECO:0000256" key="2">
    <source>
        <dbReference type="ARBA" id="ARBA00023027"/>
    </source>
</evidence>
<evidence type="ECO:0000313" key="5">
    <source>
        <dbReference type="EMBL" id="AXE19703.1"/>
    </source>
</evidence>
<dbReference type="PRINTS" id="PR00084">
    <property type="entry name" value="MTLDHDRGNASE"/>
</dbReference>
<dbReference type="GO" id="GO:0019592">
    <property type="term" value="P:mannitol catabolic process"/>
    <property type="evidence" value="ECO:0007669"/>
    <property type="project" value="TreeGrafter"/>
</dbReference>
<sequence length="496" mass="56314">MPKLTKQVIDSGTQYTFDLPVKVLQFGTGVLLRGLCDYLIDKANKQNIFNGRIVVVKSTAGSADDFAEQDGLYTVCVRGVDNEGQTIDEATAVTSISRVISAQDSWQSILQVARNPHLEVIISNTTEVGIQYVEESIFQSPPQSFPAKLTAFLYERFRTYGGKKDKGLVVVPTELITDNGLKLRECVEKISVYNELGKLFNKWLKYHVKFCNSLVDRIVPGKPDAVTYAALQEKIGYEDALLTVAEPYLLWAIEGDERVRKALSFEQISENVIVDEDISYYRERKLRILNGSHSAAAPLGYLSGFDITFQCMNDPAMSKYYEAIIYDEIVPTLPFEEQMDELKVFAGDILNRYRNPFIQQKLIGITLQQSSKMNARNVATIRRYYQQFNKAPKLFTIGFAAYLLFMRAVKQQNEHYFGQRGEEFYVINDEQAAYFYEQWQGVTVETVPAFVQAVLSNTKLWDTDLTKLTGFAETVAEYLVEMMNTSVKTTLEKAIL</sequence>
<dbReference type="InterPro" id="IPR013118">
    <property type="entry name" value="Mannitol_DH_C"/>
</dbReference>
<protein>
    <submittedName>
        <fullName evidence="5">Altronate oxidoreductase</fullName>
    </submittedName>
</protein>
<dbReference type="GO" id="GO:0005829">
    <property type="term" value="C:cytosol"/>
    <property type="evidence" value="ECO:0007669"/>
    <property type="project" value="TreeGrafter"/>
</dbReference>
<dbReference type="EMBL" id="CP030850">
    <property type="protein sequence ID" value="AXE19703.1"/>
    <property type="molecule type" value="Genomic_DNA"/>
</dbReference>
<dbReference type="Pfam" id="PF01232">
    <property type="entry name" value="Mannitol_dh"/>
    <property type="match status" value="1"/>
</dbReference>
<evidence type="ECO:0000259" key="4">
    <source>
        <dbReference type="Pfam" id="PF08125"/>
    </source>
</evidence>
<dbReference type="OrthoDB" id="9768714at2"/>
<organism evidence="5 6">
    <name type="scientific">Runella rosea</name>
    <dbReference type="NCBI Taxonomy" id="2259595"/>
    <lineage>
        <taxon>Bacteria</taxon>
        <taxon>Pseudomonadati</taxon>
        <taxon>Bacteroidota</taxon>
        <taxon>Cytophagia</taxon>
        <taxon>Cytophagales</taxon>
        <taxon>Spirosomataceae</taxon>
        <taxon>Runella</taxon>
    </lineage>
</organism>
<dbReference type="PANTHER" id="PTHR30524">
    <property type="entry name" value="MANNITOL-1-PHOSPHATE 5-DEHYDROGENASE"/>
    <property type="match status" value="1"/>
</dbReference>
<accession>A0A344TM32</accession>
<feature type="domain" description="Mannitol dehydrogenase N-terminal" evidence="3">
    <location>
        <begin position="22"/>
        <end position="264"/>
    </location>
</feature>
<dbReference type="NCBIfam" id="NF002969">
    <property type="entry name" value="PRK03643.1"/>
    <property type="match status" value="1"/>
</dbReference>
<dbReference type="InterPro" id="IPR013328">
    <property type="entry name" value="6PGD_dom2"/>
</dbReference>
<dbReference type="InterPro" id="IPR000669">
    <property type="entry name" value="Mannitol_DH"/>
</dbReference>
<dbReference type="Gene3D" id="1.10.1040.10">
    <property type="entry name" value="N-(1-d-carboxylethyl)-l-norvaline Dehydrogenase, domain 2"/>
    <property type="match status" value="1"/>
</dbReference>
<name>A0A344TM32_9BACT</name>
<dbReference type="AlphaFoldDB" id="A0A344TM32"/>